<dbReference type="AlphaFoldDB" id="T1GG26"/>
<dbReference type="EMBL" id="CAQQ02172673">
    <property type="status" value="NOT_ANNOTATED_CDS"/>
    <property type="molecule type" value="Genomic_DNA"/>
</dbReference>
<reference evidence="2" key="1">
    <citation type="submission" date="2013-02" db="EMBL/GenBank/DDBJ databases">
        <authorList>
            <person name="Hughes D."/>
        </authorList>
    </citation>
    <scope>NUCLEOTIDE SEQUENCE</scope>
    <source>
        <strain>Durham</strain>
        <strain evidence="2">NC isolate 2 -- Noor lab</strain>
    </source>
</reference>
<proteinExistence type="predicted"/>
<protein>
    <submittedName>
        <fullName evidence="1">Uncharacterized protein</fullName>
    </submittedName>
</protein>
<accession>T1GG26</accession>
<dbReference type="EMBL" id="CAQQ02172672">
    <property type="status" value="NOT_ANNOTATED_CDS"/>
    <property type="molecule type" value="Genomic_DNA"/>
</dbReference>
<sequence length="68" mass="7783">MKTYHHQSAGFVGIPAELLKAASKNFIDGFHQLLGPFLEYTKINTIHKRKKPFPFPQPTPLGNPFYKQ</sequence>
<dbReference type="Proteomes" id="UP000015102">
    <property type="component" value="Unassembled WGS sequence"/>
</dbReference>
<keyword evidence="2" id="KW-1185">Reference proteome</keyword>
<name>T1GG26_MEGSC</name>
<organism evidence="1 2">
    <name type="scientific">Megaselia scalaris</name>
    <name type="common">Humpbacked fly</name>
    <name type="synonym">Phora scalaris</name>
    <dbReference type="NCBI Taxonomy" id="36166"/>
    <lineage>
        <taxon>Eukaryota</taxon>
        <taxon>Metazoa</taxon>
        <taxon>Ecdysozoa</taxon>
        <taxon>Arthropoda</taxon>
        <taxon>Hexapoda</taxon>
        <taxon>Insecta</taxon>
        <taxon>Pterygota</taxon>
        <taxon>Neoptera</taxon>
        <taxon>Endopterygota</taxon>
        <taxon>Diptera</taxon>
        <taxon>Brachycera</taxon>
        <taxon>Muscomorpha</taxon>
        <taxon>Platypezoidea</taxon>
        <taxon>Phoridae</taxon>
        <taxon>Megaseliini</taxon>
        <taxon>Megaselia</taxon>
    </lineage>
</organism>
<reference evidence="1" key="2">
    <citation type="submission" date="2015-06" db="UniProtKB">
        <authorList>
            <consortium name="EnsemblMetazoa"/>
        </authorList>
    </citation>
    <scope>IDENTIFICATION</scope>
</reference>
<dbReference type="EnsemblMetazoa" id="MESCA002331-RA">
    <property type="protein sequence ID" value="MESCA002331-PA"/>
    <property type="gene ID" value="MESCA002331"/>
</dbReference>
<evidence type="ECO:0000313" key="2">
    <source>
        <dbReference type="Proteomes" id="UP000015102"/>
    </source>
</evidence>
<evidence type="ECO:0000313" key="1">
    <source>
        <dbReference type="EnsemblMetazoa" id="MESCA002331-PA"/>
    </source>
</evidence>
<dbReference type="HOGENOM" id="CLU_2796896_0_0_1"/>